<dbReference type="EMBL" id="QNRX01000005">
    <property type="protein sequence ID" value="RBP66635.1"/>
    <property type="molecule type" value="Genomic_DNA"/>
</dbReference>
<organism evidence="2 3">
    <name type="scientific">Alkalibaculum bacchi</name>
    <dbReference type="NCBI Taxonomy" id="645887"/>
    <lineage>
        <taxon>Bacteria</taxon>
        <taxon>Bacillati</taxon>
        <taxon>Bacillota</taxon>
        <taxon>Clostridia</taxon>
        <taxon>Eubacteriales</taxon>
        <taxon>Eubacteriaceae</taxon>
        <taxon>Alkalibaculum</taxon>
    </lineage>
</organism>
<dbReference type="Proteomes" id="UP000253490">
    <property type="component" value="Unassembled WGS sequence"/>
</dbReference>
<reference evidence="2 3" key="1">
    <citation type="submission" date="2018-06" db="EMBL/GenBank/DDBJ databases">
        <title>Genomic Encyclopedia of Type Strains, Phase IV (KMG-IV): sequencing the most valuable type-strain genomes for metagenomic binning, comparative biology and taxonomic classification.</title>
        <authorList>
            <person name="Goeker M."/>
        </authorList>
    </citation>
    <scope>NUCLEOTIDE SEQUENCE [LARGE SCALE GENOMIC DNA]</scope>
    <source>
        <strain evidence="2 3">DSM 22112</strain>
    </source>
</reference>
<evidence type="ECO:0000259" key="1">
    <source>
        <dbReference type="PROSITE" id="PS51332"/>
    </source>
</evidence>
<dbReference type="AlphaFoldDB" id="A0A366IC38"/>
<dbReference type="SUPFAM" id="SSF52242">
    <property type="entry name" value="Cobalamin (vitamin B12)-binding domain"/>
    <property type="match status" value="1"/>
</dbReference>
<accession>A0A366IC38</accession>
<evidence type="ECO:0000313" key="2">
    <source>
        <dbReference type="EMBL" id="RBP66635.1"/>
    </source>
</evidence>
<evidence type="ECO:0000313" key="3">
    <source>
        <dbReference type="Proteomes" id="UP000253490"/>
    </source>
</evidence>
<dbReference type="InterPro" id="IPR036724">
    <property type="entry name" value="Cobalamin-bd_sf"/>
</dbReference>
<dbReference type="InterPro" id="IPR036594">
    <property type="entry name" value="Meth_synthase_dom"/>
</dbReference>
<dbReference type="GO" id="GO:0046872">
    <property type="term" value="F:metal ion binding"/>
    <property type="evidence" value="ECO:0007669"/>
    <property type="project" value="InterPro"/>
</dbReference>
<sequence length="203" mass="23487">MHYRIFNESFIRKKITVQELYEKILTPSLNSISMTRAEEASEIWKEHLMTNIVRTIIECAYPYVLKEKQIHKGEYKTQRVIIVCPEEEYHEIGARMGADFFVIMDYEVFYIGCNTPKETLYSAIDTLHPDIIAISITNALNLVSLKRIVKELKEKTGSSVKILLSGSAFIHANKNEKDFNADGLVLTLKDIELFRRNQHETSI</sequence>
<name>A0A366IC38_9FIRM</name>
<proteinExistence type="predicted"/>
<feature type="domain" description="B12-binding" evidence="1">
    <location>
        <begin position="77"/>
        <end position="203"/>
    </location>
</feature>
<dbReference type="PROSITE" id="PS51332">
    <property type="entry name" value="B12_BINDING"/>
    <property type="match status" value="1"/>
</dbReference>
<dbReference type="InterPro" id="IPR006158">
    <property type="entry name" value="Cobalamin-bd"/>
</dbReference>
<protein>
    <submittedName>
        <fullName evidence="2">B12 binding protein</fullName>
    </submittedName>
</protein>
<dbReference type="GO" id="GO:0031419">
    <property type="term" value="F:cobalamin binding"/>
    <property type="evidence" value="ECO:0007669"/>
    <property type="project" value="InterPro"/>
</dbReference>
<dbReference type="Pfam" id="PF02310">
    <property type="entry name" value="B12-binding"/>
    <property type="match status" value="1"/>
</dbReference>
<comment type="caution">
    <text evidence="2">The sequence shown here is derived from an EMBL/GenBank/DDBJ whole genome shotgun (WGS) entry which is preliminary data.</text>
</comment>
<dbReference type="Gene3D" id="3.40.50.280">
    <property type="entry name" value="Cobalamin-binding domain"/>
    <property type="match status" value="1"/>
</dbReference>
<dbReference type="Gene3D" id="1.10.1240.10">
    <property type="entry name" value="Methionine synthase domain"/>
    <property type="match status" value="1"/>
</dbReference>
<keyword evidence="3" id="KW-1185">Reference proteome</keyword>
<dbReference type="CDD" id="cd02065">
    <property type="entry name" value="B12-binding_like"/>
    <property type="match status" value="1"/>
</dbReference>
<gene>
    <name evidence="2" type="ORF">DES36_10514</name>
</gene>